<gene>
    <name evidence="1" type="ORF">PSYICH_LOCUS2530</name>
</gene>
<protein>
    <submittedName>
        <fullName evidence="1">Uncharacterized protein</fullName>
    </submittedName>
</protein>
<evidence type="ECO:0000313" key="1">
    <source>
        <dbReference type="EMBL" id="CAH1101559.1"/>
    </source>
</evidence>
<name>A0A9P0CLY4_9CUCU</name>
<keyword evidence="2" id="KW-1185">Reference proteome</keyword>
<accession>A0A9P0CLY4</accession>
<evidence type="ECO:0000313" key="2">
    <source>
        <dbReference type="Proteomes" id="UP001153636"/>
    </source>
</evidence>
<dbReference type="Proteomes" id="UP001153636">
    <property type="component" value="Chromosome 11"/>
</dbReference>
<dbReference type="EMBL" id="OV651823">
    <property type="protein sequence ID" value="CAH1101559.1"/>
    <property type="molecule type" value="Genomic_DNA"/>
</dbReference>
<dbReference type="AlphaFoldDB" id="A0A9P0CLY4"/>
<sequence>MADRNFTKCLTPNEAAAWVSFQDVVHNFLGNRKSPDFKQIIDSLLQNYYKIGARMSLKIHFLHSYLEFFPENLGDTSDEQGERLHQDLAKIEKRYQGFWDEGMMSDYCWTLMRETDPKQYKRLSSTALHF</sequence>
<organism evidence="1 2">
    <name type="scientific">Psylliodes chrysocephalus</name>
    <dbReference type="NCBI Taxonomy" id="3402493"/>
    <lineage>
        <taxon>Eukaryota</taxon>
        <taxon>Metazoa</taxon>
        <taxon>Ecdysozoa</taxon>
        <taxon>Arthropoda</taxon>
        <taxon>Hexapoda</taxon>
        <taxon>Insecta</taxon>
        <taxon>Pterygota</taxon>
        <taxon>Neoptera</taxon>
        <taxon>Endopterygota</taxon>
        <taxon>Coleoptera</taxon>
        <taxon>Polyphaga</taxon>
        <taxon>Cucujiformia</taxon>
        <taxon>Chrysomeloidea</taxon>
        <taxon>Chrysomelidae</taxon>
        <taxon>Galerucinae</taxon>
        <taxon>Alticini</taxon>
        <taxon>Psylliodes</taxon>
    </lineage>
</organism>
<reference evidence="1" key="1">
    <citation type="submission" date="2022-01" db="EMBL/GenBank/DDBJ databases">
        <authorList>
            <person name="King R."/>
        </authorList>
    </citation>
    <scope>NUCLEOTIDE SEQUENCE</scope>
</reference>
<proteinExistence type="predicted"/>
<dbReference type="PANTHER" id="PTHR46114:SF1">
    <property type="entry name" value="ZAD DOMAIN-CONTAINING PROTEIN"/>
    <property type="match status" value="1"/>
</dbReference>
<dbReference type="PANTHER" id="PTHR46114">
    <property type="entry name" value="APPLE DOMAIN-CONTAINING PROTEIN"/>
    <property type="match status" value="1"/>
</dbReference>
<dbReference type="OrthoDB" id="6744094at2759"/>